<evidence type="ECO:0000313" key="3">
    <source>
        <dbReference type="Proteomes" id="UP000679691"/>
    </source>
</evidence>
<gene>
    <name evidence="2" type="ORF">J5U18_01400</name>
</gene>
<dbReference type="SUPFAM" id="SSF56601">
    <property type="entry name" value="beta-lactamase/transpeptidase-like"/>
    <property type="match status" value="1"/>
</dbReference>
<proteinExistence type="predicted"/>
<comment type="caution">
    <text evidence="2">The sequence shown here is derived from an EMBL/GenBank/DDBJ whole genome shotgun (WGS) entry which is preliminary data.</text>
</comment>
<sequence>MVFIIPFSGSAQSVLSDIAKRIGSPGMQVVHTKNGKSSLYTYGLKLYGSTNTVDAHTRFQAASLTKVVAAYTFFKLYDQGLIALDTPLYHYFAYPRVKDNLAAQAITARMVLTHSSGLLNWEGDVGTQAWRDSALHVQFTPGTAYLYSGEGFYFLQETLAFLSGQSFQQLVENLVLKPFAMHDSEIVWKESLLENIAVGHYSLTEPRNIGKYRSANAAYSLYTTASDYSRFLQLGILEGKGLKGSTHTLLLSKAAEVSHSTETRAIDSRVPLALGVRLQYNEQGTSIWHTGSNPGFRCFFIANLKTKESLVSFTNTDTGMPAMQELMKALLPKGQTFWSYEWRQGELD</sequence>
<evidence type="ECO:0000313" key="2">
    <source>
        <dbReference type="EMBL" id="MBP3942232.1"/>
    </source>
</evidence>
<feature type="domain" description="Beta-lactamase-related" evidence="1">
    <location>
        <begin position="18"/>
        <end position="324"/>
    </location>
</feature>
<dbReference type="InterPro" id="IPR001466">
    <property type="entry name" value="Beta-lactam-related"/>
</dbReference>
<protein>
    <submittedName>
        <fullName evidence="2">Beta-lactamase family protein</fullName>
    </submittedName>
</protein>
<dbReference type="InterPro" id="IPR012338">
    <property type="entry name" value="Beta-lactam/transpept-like"/>
</dbReference>
<dbReference type="Proteomes" id="UP000679691">
    <property type="component" value="Unassembled WGS sequence"/>
</dbReference>
<dbReference type="PANTHER" id="PTHR43283:SF18">
    <property type="match status" value="1"/>
</dbReference>
<dbReference type="PANTHER" id="PTHR43283">
    <property type="entry name" value="BETA-LACTAMASE-RELATED"/>
    <property type="match status" value="1"/>
</dbReference>
<dbReference type="Pfam" id="PF00144">
    <property type="entry name" value="Beta-lactamase"/>
    <property type="match status" value="1"/>
</dbReference>
<keyword evidence="3" id="KW-1185">Reference proteome</keyword>
<name>A0A8T4H5D8_9SPHI</name>
<dbReference type="RefSeq" id="WP_353545713.1">
    <property type="nucleotide sequence ID" value="NZ_JAGKSB010000001.1"/>
</dbReference>
<dbReference type="InterPro" id="IPR050789">
    <property type="entry name" value="Diverse_Enzym_Activities"/>
</dbReference>
<reference evidence="2" key="1">
    <citation type="submission" date="2021-03" db="EMBL/GenBank/DDBJ databases">
        <authorList>
            <person name="Lu T."/>
            <person name="Wang Q."/>
            <person name="Han X."/>
        </authorList>
    </citation>
    <scope>NUCLEOTIDE SEQUENCE</scope>
    <source>
        <strain evidence="2">WQ 2009</strain>
    </source>
</reference>
<accession>A0A8T4H5D8</accession>
<dbReference type="EMBL" id="JAGKSB010000001">
    <property type="protein sequence ID" value="MBP3942232.1"/>
    <property type="molecule type" value="Genomic_DNA"/>
</dbReference>
<organism evidence="2 3">
    <name type="scientific">Rhinopithecimicrobium faecis</name>
    <dbReference type="NCBI Taxonomy" id="2820698"/>
    <lineage>
        <taxon>Bacteria</taxon>
        <taxon>Pseudomonadati</taxon>
        <taxon>Bacteroidota</taxon>
        <taxon>Sphingobacteriia</taxon>
        <taxon>Sphingobacteriales</taxon>
        <taxon>Sphingobacteriaceae</taxon>
        <taxon>Rhinopithecimicrobium</taxon>
    </lineage>
</organism>
<evidence type="ECO:0000259" key="1">
    <source>
        <dbReference type="Pfam" id="PF00144"/>
    </source>
</evidence>
<dbReference type="AlphaFoldDB" id="A0A8T4H5D8"/>
<dbReference type="Gene3D" id="3.40.710.10">
    <property type="entry name" value="DD-peptidase/beta-lactamase superfamily"/>
    <property type="match status" value="1"/>
</dbReference>